<dbReference type="Pfam" id="PF07715">
    <property type="entry name" value="Plug"/>
    <property type="match status" value="1"/>
</dbReference>
<dbReference type="InterPro" id="IPR012910">
    <property type="entry name" value="Plug_dom"/>
</dbReference>
<dbReference type="KEGG" id="afla:FHG64_08925"/>
<dbReference type="CDD" id="cd01347">
    <property type="entry name" value="ligand_gated_channel"/>
    <property type="match status" value="1"/>
</dbReference>
<evidence type="ECO:0000256" key="12">
    <source>
        <dbReference type="SAM" id="SignalP"/>
    </source>
</evidence>
<dbReference type="InterPro" id="IPR037066">
    <property type="entry name" value="Plug_dom_sf"/>
</dbReference>
<dbReference type="InterPro" id="IPR000531">
    <property type="entry name" value="Beta-barrel_TonB"/>
</dbReference>
<keyword evidence="5 12" id="KW-0732">Signal</keyword>
<reference evidence="15 16" key="1">
    <citation type="submission" date="2019-06" db="EMBL/GenBank/DDBJ databases">
        <title>Complete genome sequence of Antarcticibacterium flavum KCTC 52984T from an Antarctic marine sediment.</title>
        <authorList>
            <person name="Lee Y.M."/>
            <person name="Shin S.C."/>
        </authorList>
    </citation>
    <scope>NUCLEOTIDE SEQUENCE [LARGE SCALE GENOMIC DNA]</scope>
    <source>
        <strain evidence="15 16">KCTC 52984</strain>
    </source>
</reference>
<keyword evidence="6 11" id="KW-0798">TonB box</keyword>
<dbReference type="GO" id="GO:0009279">
    <property type="term" value="C:cell outer membrane"/>
    <property type="evidence" value="ECO:0007669"/>
    <property type="project" value="UniProtKB-SubCell"/>
</dbReference>
<dbReference type="InterPro" id="IPR039426">
    <property type="entry name" value="TonB-dep_rcpt-like"/>
</dbReference>
<dbReference type="GO" id="GO:0044718">
    <property type="term" value="P:siderophore transmembrane transport"/>
    <property type="evidence" value="ECO:0007669"/>
    <property type="project" value="TreeGrafter"/>
</dbReference>
<sequence>MRLLLFILFLAGCNSLQAQEVLVIDEETGKPLPYVAIYNRDKTKSTFTAGQGRADLTKFSPGEVIIFKHVSHREHVTTKKQILAAGAKVYLVIDDNNLQEIVLSVSRFNSRSRDVPQKLVSIKPAEIAFTNPQTSADMLQRTGKVYVQKSQMGGGSPMIRGFATNRLLLTVDGVRMNNAIFRSGNLQNVISVDPLAVREAEVILGPGSVIYGSDAIGGVMNFYTLKPVFSYKEENISGNAFTRFSTASNEKTVHADVNFGYEKWAFLSSISYSDFGDLRMGSHGPQEYLRPKYVVTRNGEDFVVDNDDPRVQVPTGYNQINLLQKIAYQPHELWDLTMGLYYSTTSNFPRYDRLYQERNGRPRSAEWYYGPQRWFLGNVQIEARTHRKMYDKVKFTGAYQFFNESRNDRDFGGDIKYHSEENVDAWSANLDFEKNFGKDKFHYGAEYVLNFIGSTGSQRNLLNNTIAPDPSRYPDGSSWQSIAAYSSFQWEINKQLNAQFGARYNRILLRANFEDSFYDFPFDNANLETGALTGSAGINWKPNHRTTWRANISTAFRAPNIDDIGKIFDSEPGAVVVPNPGLRPEYAYNMDAGLNWKISHNFIVDLGTFYTILEDAMVRREFDLNGVTIIDYQGEPSRVQAIQNAAGAYVYGIEAGAELKISQALKILSQLTVTRGREEQEDGSTVPLRHAAPLFGNTHLVWTSGKVKLDFFSEYNGQFDYEDLAPEEQGKAFLYAVDENGNPYSPSWYTLNFTGQYEIDEHWQATASLENITDQRYRTYSSGLTAPGRNLVLALRYSF</sequence>
<evidence type="ECO:0000256" key="3">
    <source>
        <dbReference type="ARBA" id="ARBA00022452"/>
    </source>
</evidence>
<evidence type="ECO:0000256" key="7">
    <source>
        <dbReference type="ARBA" id="ARBA00023136"/>
    </source>
</evidence>
<name>A0A5B7X4G6_9FLAO</name>
<evidence type="ECO:0000256" key="8">
    <source>
        <dbReference type="ARBA" id="ARBA00023170"/>
    </source>
</evidence>
<dbReference type="PANTHER" id="PTHR30069">
    <property type="entry name" value="TONB-DEPENDENT OUTER MEMBRANE RECEPTOR"/>
    <property type="match status" value="1"/>
</dbReference>
<proteinExistence type="inferred from homology"/>
<evidence type="ECO:0000256" key="4">
    <source>
        <dbReference type="ARBA" id="ARBA00022692"/>
    </source>
</evidence>
<dbReference type="OrthoDB" id="9764669at2"/>
<evidence type="ECO:0000313" key="15">
    <source>
        <dbReference type="EMBL" id="QCY69503.1"/>
    </source>
</evidence>
<feature type="signal peptide" evidence="12">
    <location>
        <begin position="1"/>
        <end position="18"/>
    </location>
</feature>
<feature type="chain" id="PRO_5022839864" evidence="12">
    <location>
        <begin position="19"/>
        <end position="799"/>
    </location>
</feature>
<dbReference type="SUPFAM" id="SSF56935">
    <property type="entry name" value="Porins"/>
    <property type="match status" value="1"/>
</dbReference>
<evidence type="ECO:0000313" key="16">
    <source>
        <dbReference type="Proteomes" id="UP000309016"/>
    </source>
</evidence>
<dbReference type="Pfam" id="PF00593">
    <property type="entry name" value="TonB_dep_Rec_b-barrel"/>
    <property type="match status" value="1"/>
</dbReference>
<dbReference type="GO" id="GO:0015344">
    <property type="term" value="F:siderophore uptake transmembrane transporter activity"/>
    <property type="evidence" value="ECO:0007669"/>
    <property type="project" value="TreeGrafter"/>
</dbReference>
<evidence type="ECO:0000259" key="14">
    <source>
        <dbReference type="Pfam" id="PF07715"/>
    </source>
</evidence>
<keyword evidence="16" id="KW-1185">Reference proteome</keyword>
<evidence type="ECO:0000256" key="1">
    <source>
        <dbReference type="ARBA" id="ARBA00004571"/>
    </source>
</evidence>
<comment type="similarity">
    <text evidence="10 11">Belongs to the TonB-dependent receptor family.</text>
</comment>
<dbReference type="PANTHER" id="PTHR30069:SF29">
    <property type="entry name" value="HEMOGLOBIN AND HEMOGLOBIN-HAPTOGLOBIN-BINDING PROTEIN 1-RELATED"/>
    <property type="match status" value="1"/>
</dbReference>
<feature type="domain" description="TonB-dependent receptor plug" evidence="14">
    <location>
        <begin position="113"/>
        <end position="219"/>
    </location>
</feature>
<evidence type="ECO:0000259" key="13">
    <source>
        <dbReference type="Pfam" id="PF00593"/>
    </source>
</evidence>
<evidence type="ECO:0000256" key="9">
    <source>
        <dbReference type="ARBA" id="ARBA00023237"/>
    </source>
</evidence>
<keyword evidence="9 10" id="KW-0998">Cell outer membrane</keyword>
<dbReference type="RefSeq" id="WP_139066070.1">
    <property type="nucleotide sequence ID" value="NZ_CP040812.1"/>
</dbReference>
<accession>A0A5B7X4G6</accession>
<gene>
    <name evidence="15" type="ORF">FHG64_08925</name>
</gene>
<feature type="domain" description="TonB-dependent receptor-like beta-barrel" evidence="13">
    <location>
        <begin position="343"/>
        <end position="772"/>
    </location>
</feature>
<keyword evidence="7 10" id="KW-0472">Membrane</keyword>
<dbReference type="InterPro" id="IPR036942">
    <property type="entry name" value="Beta-barrel_TonB_sf"/>
</dbReference>
<evidence type="ECO:0000256" key="6">
    <source>
        <dbReference type="ARBA" id="ARBA00023077"/>
    </source>
</evidence>
<keyword evidence="8 15" id="KW-0675">Receptor</keyword>
<evidence type="ECO:0000256" key="10">
    <source>
        <dbReference type="PROSITE-ProRule" id="PRU01360"/>
    </source>
</evidence>
<dbReference type="AlphaFoldDB" id="A0A5B7X4G6"/>
<dbReference type="InterPro" id="IPR010917">
    <property type="entry name" value="TonB_rcpt_CS"/>
</dbReference>
<dbReference type="PROSITE" id="PS01156">
    <property type="entry name" value="TONB_DEPENDENT_REC_2"/>
    <property type="match status" value="1"/>
</dbReference>
<keyword evidence="3 10" id="KW-1134">Transmembrane beta strand</keyword>
<keyword evidence="2 10" id="KW-0813">Transport</keyword>
<organism evidence="15 16">
    <name type="scientific">Antarcticibacterium flavum</name>
    <dbReference type="NCBI Taxonomy" id="2058175"/>
    <lineage>
        <taxon>Bacteria</taxon>
        <taxon>Pseudomonadati</taxon>
        <taxon>Bacteroidota</taxon>
        <taxon>Flavobacteriia</taxon>
        <taxon>Flavobacteriales</taxon>
        <taxon>Flavobacteriaceae</taxon>
        <taxon>Antarcticibacterium</taxon>
    </lineage>
</organism>
<dbReference type="PROSITE" id="PS52016">
    <property type="entry name" value="TONB_DEPENDENT_REC_3"/>
    <property type="match status" value="1"/>
</dbReference>
<evidence type="ECO:0000256" key="11">
    <source>
        <dbReference type="RuleBase" id="RU003357"/>
    </source>
</evidence>
<dbReference type="EMBL" id="CP040812">
    <property type="protein sequence ID" value="QCY69503.1"/>
    <property type="molecule type" value="Genomic_DNA"/>
</dbReference>
<dbReference type="Gene3D" id="2.170.130.10">
    <property type="entry name" value="TonB-dependent receptor, plug domain"/>
    <property type="match status" value="1"/>
</dbReference>
<dbReference type="Proteomes" id="UP000309016">
    <property type="component" value="Chromosome"/>
</dbReference>
<evidence type="ECO:0000256" key="2">
    <source>
        <dbReference type="ARBA" id="ARBA00022448"/>
    </source>
</evidence>
<keyword evidence="4 10" id="KW-0812">Transmembrane</keyword>
<evidence type="ECO:0000256" key="5">
    <source>
        <dbReference type="ARBA" id="ARBA00022729"/>
    </source>
</evidence>
<protein>
    <submittedName>
        <fullName evidence="15">TonB-dependent receptor</fullName>
    </submittedName>
</protein>
<dbReference type="Gene3D" id="2.40.170.20">
    <property type="entry name" value="TonB-dependent receptor, beta-barrel domain"/>
    <property type="match status" value="1"/>
</dbReference>
<comment type="subcellular location">
    <subcellularLocation>
        <location evidence="1 10">Cell outer membrane</location>
        <topology evidence="1 10">Multi-pass membrane protein</topology>
    </subcellularLocation>
</comment>